<feature type="domain" description="C2H2-type" evidence="3">
    <location>
        <begin position="226"/>
        <end position="250"/>
    </location>
</feature>
<reference evidence="5" key="1">
    <citation type="submission" date="2003-08" db="EMBL/GenBank/DDBJ databases">
        <authorList>
            <person name="Birren B."/>
            <person name="Nusbaum C."/>
            <person name="Abebe A."/>
            <person name="Abouelleil A."/>
            <person name="Adekoya E."/>
            <person name="Ait-zahra M."/>
            <person name="Allen N."/>
            <person name="Allen T."/>
            <person name="An P."/>
            <person name="Anderson M."/>
            <person name="Anderson S."/>
            <person name="Arachchi H."/>
            <person name="Armbruster J."/>
            <person name="Bachantsang P."/>
            <person name="Baldwin J."/>
            <person name="Barry A."/>
            <person name="Bayul T."/>
            <person name="Blitshsteyn B."/>
            <person name="Bloom T."/>
            <person name="Blye J."/>
            <person name="Boguslavskiy L."/>
            <person name="Borowsky M."/>
            <person name="Boukhgalter B."/>
            <person name="Brunache A."/>
            <person name="Butler J."/>
            <person name="Calixte N."/>
            <person name="Calvo S."/>
            <person name="Camarata J."/>
            <person name="Campo K."/>
            <person name="Chang J."/>
            <person name="Cheshatsang Y."/>
            <person name="Citroen M."/>
            <person name="Collymore A."/>
            <person name="Considine T."/>
            <person name="Cook A."/>
            <person name="Cooke P."/>
            <person name="Corum B."/>
            <person name="Cuomo C."/>
            <person name="David R."/>
            <person name="Dawoe T."/>
            <person name="Degray S."/>
            <person name="Dodge S."/>
            <person name="Dooley K."/>
            <person name="Dorje P."/>
            <person name="Dorjee K."/>
            <person name="Dorris L."/>
            <person name="Duffey N."/>
            <person name="Dupes A."/>
            <person name="Elkins T."/>
            <person name="Engels R."/>
            <person name="Erickson J."/>
            <person name="Farina A."/>
            <person name="Faro S."/>
            <person name="Ferreira P."/>
            <person name="Fischer H."/>
            <person name="Fitzgerald M."/>
            <person name="Foley K."/>
            <person name="Gage D."/>
            <person name="Galagan J."/>
            <person name="Gearin G."/>
            <person name="Gnerre S."/>
            <person name="Gnirke A."/>
            <person name="Goyette A."/>
            <person name="Graham J."/>
            <person name="Grandbois E."/>
            <person name="Gyaltsen K."/>
            <person name="Hafez N."/>
            <person name="Hagopian D."/>
            <person name="Hagos B."/>
            <person name="Hall J."/>
            <person name="Hatcher B."/>
            <person name="Heller A."/>
            <person name="Higgins H."/>
            <person name="Honan T."/>
            <person name="Horn A."/>
            <person name="Houde N."/>
            <person name="Hughes L."/>
            <person name="Hulme W."/>
            <person name="Husby E."/>
            <person name="Iliev I."/>
            <person name="Jaffe D."/>
            <person name="Jones C."/>
            <person name="Kamal M."/>
            <person name="Kamat A."/>
            <person name="Kamvysselis M."/>
            <person name="Karlsson E."/>
            <person name="Kells C."/>
            <person name="Kieu A."/>
            <person name="Kisner P."/>
            <person name="Kodira C."/>
            <person name="Kulbokas E."/>
            <person name="Labutti K."/>
            <person name="Lama D."/>
            <person name="Landers T."/>
            <person name="Leger J."/>
            <person name="Levine S."/>
            <person name="Lewis D."/>
            <person name="Lewis T."/>
            <person name="Lindblad-toh K."/>
            <person name="Liu X."/>
            <person name="Lokyitsang T."/>
            <person name="Lokyitsang Y."/>
            <person name="Lucien O."/>
            <person name="Lui A."/>
            <person name="Ma L.J."/>
            <person name="Mabbitt R."/>
            <person name="Macdonald J."/>
            <person name="Maclean C."/>
            <person name="Major J."/>
            <person name="Manning J."/>
            <person name="Marabella R."/>
            <person name="Maru K."/>
            <person name="Matthews C."/>
            <person name="Mauceli E."/>
            <person name="Mccarthy M."/>
            <person name="Mcdonough S."/>
            <person name="Mcghee T."/>
            <person name="Meldrim J."/>
            <person name="Meneus L."/>
            <person name="Mesirov J."/>
            <person name="Mihalev A."/>
            <person name="Mihova T."/>
            <person name="Mikkelsen T."/>
            <person name="Mlenga V."/>
            <person name="Moru K."/>
            <person name="Mozes J."/>
            <person name="Mulrain L."/>
            <person name="Munson G."/>
            <person name="Naylor J."/>
            <person name="Newes C."/>
            <person name="Nguyen C."/>
            <person name="Nguyen N."/>
            <person name="Nguyen T."/>
            <person name="Nicol R."/>
            <person name="Nielsen C."/>
            <person name="Nizzari M."/>
            <person name="Norbu C."/>
            <person name="Norbu N."/>
            <person name="O'donnell P."/>
            <person name="Okoawo O."/>
            <person name="O'leary S."/>
            <person name="Omotosho B."/>
            <person name="O'neill K."/>
            <person name="Osman S."/>
            <person name="Parker S."/>
            <person name="Perrin D."/>
            <person name="Phunkhang P."/>
            <person name="Piqani B."/>
            <person name="Purcell S."/>
            <person name="Rachupka T."/>
            <person name="Ramasamy U."/>
            <person name="Rameau R."/>
            <person name="Ray V."/>
            <person name="Raymond C."/>
            <person name="Retta R."/>
            <person name="Richardson S."/>
            <person name="Rise C."/>
            <person name="Rodriguez J."/>
            <person name="Rogers J."/>
            <person name="Rogov P."/>
            <person name="Rutman M."/>
            <person name="Schupbach R."/>
            <person name="Seaman C."/>
            <person name="Settipalli S."/>
            <person name="Sharpe T."/>
            <person name="Sheridan J."/>
            <person name="Sherpa N."/>
            <person name="Shi J."/>
            <person name="Smirnov S."/>
            <person name="Smith C."/>
            <person name="Sougnez C."/>
            <person name="Spencer B."/>
            <person name="Stalker J."/>
            <person name="Stange-thomann N."/>
            <person name="Stavropoulos S."/>
            <person name="Stetson K."/>
            <person name="Stone C."/>
            <person name="Stone S."/>
            <person name="Stubbs M."/>
            <person name="Talamas J."/>
            <person name="Tchuinga P."/>
            <person name="Tenzing P."/>
            <person name="Tesfaye S."/>
            <person name="Theodore J."/>
            <person name="Thoulutsang Y."/>
            <person name="Topham K."/>
            <person name="Towey S."/>
            <person name="Tsamla T."/>
            <person name="Tsomo N."/>
            <person name="Vallee D."/>
            <person name="Vassiliev H."/>
            <person name="Venkataraman V."/>
            <person name="Vinson J."/>
            <person name="Vo A."/>
            <person name="Wade C."/>
            <person name="Wang S."/>
            <person name="Wangchuk T."/>
            <person name="Wangdi T."/>
            <person name="Whittaker C."/>
            <person name="Wilkinson J."/>
            <person name="Wu Y."/>
            <person name="Wyman D."/>
            <person name="Yadav S."/>
            <person name="Yang S."/>
            <person name="Yang X."/>
            <person name="Yeager S."/>
            <person name="Yee E."/>
            <person name="Young G."/>
            <person name="Zainoun J."/>
            <person name="Zembeck L."/>
            <person name="Zimmer A."/>
            <person name="Zody M."/>
            <person name="Lander E."/>
        </authorList>
    </citation>
    <scope>NUCLEOTIDE SEQUENCE [LARGE SCALE GENOMIC DNA]</scope>
</reference>
<proteinExistence type="predicted"/>
<dbReference type="PROSITE" id="PS50157">
    <property type="entry name" value="ZINC_FINGER_C2H2_2"/>
    <property type="match status" value="1"/>
</dbReference>
<keyword evidence="1" id="KW-0479">Metal-binding</keyword>
<dbReference type="InParanoid" id="H2ZKN0"/>
<dbReference type="PROSITE" id="PS00028">
    <property type="entry name" value="ZINC_FINGER_C2H2_1"/>
    <property type="match status" value="3"/>
</dbReference>
<dbReference type="GeneTree" id="ENSGT00390000008187"/>
<dbReference type="Proteomes" id="UP000007875">
    <property type="component" value="Unassembled WGS sequence"/>
</dbReference>
<reference evidence="4" key="3">
    <citation type="submission" date="2025-09" db="UniProtKB">
        <authorList>
            <consortium name="Ensembl"/>
        </authorList>
    </citation>
    <scope>IDENTIFICATION</scope>
</reference>
<dbReference type="GO" id="GO:0000977">
    <property type="term" value="F:RNA polymerase II transcription regulatory region sequence-specific DNA binding"/>
    <property type="evidence" value="ECO:0007669"/>
    <property type="project" value="TreeGrafter"/>
</dbReference>
<feature type="compositionally biased region" description="Acidic residues" evidence="2">
    <location>
        <begin position="357"/>
        <end position="370"/>
    </location>
</feature>
<feature type="compositionally biased region" description="Polar residues" evidence="2">
    <location>
        <begin position="383"/>
        <end position="394"/>
    </location>
</feature>
<dbReference type="PANTHER" id="PTHR12451:SF0">
    <property type="entry name" value="ZINC FINGER PROTEIN CASTOR HOMOLOG 1"/>
    <property type="match status" value="1"/>
</dbReference>
<dbReference type="OMA" id="RENCKYR"/>
<dbReference type="PANTHER" id="PTHR12451">
    <property type="entry name" value="TRANSCRIPTION FACTOR CASTOR PROTEIN MING -RELATED"/>
    <property type="match status" value="1"/>
</dbReference>
<evidence type="ECO:0000313" key="5">
    <source>
        <dbReference type="Proteomes" id="UP000007875"/>
    </source>
</evidence>
<dbReference type="AlphaFoldDB" id="H2ZKN0"/>
<dbReference type="InterPro" id="IPR013087">
    <property type="entry name" value="Znf_C2H2_type"/>
</dbReference>
<sequence>MYEYISKIVTEKNPPNFFQNYPRSGEASGTMAMLHNSILASIVNSQGAMAANTTTPITSERPVSGTPTEMQADTAKHLNPYSDEGFLHIRQGMSCTRPDCKYMNQNHWHCTLNRCRYVCKSLAKAQSHRQAHDSLEGYARSAKEWFCSYTTKKNCPNPNCELRLRGHYHCLKPGCQFVTIGTSKLPWHMKKHEKIARREASGFKYYTKKEQCGKFGCKYNSMFSHYHCIRADCEFAFQYKHQMSTHVRKHLRRMLGRSYHGRDMHTNSAVADIDHSNVDSGDDSLPLIVDEADEIEQRPGDALVTEKVDSMHKHVNHPELTQQQLAMLEQISRGGMNRPHDGANESIPLESNNEESFTYDDDDSSSDEILDLTAGTTPHDVDSNSMGSSSNNEYTIDMGNTADDESHVQHAEQSVSNAPGSAESQLIKQTDQQSSGSGPVFTKFRLNNDVMDGFKRFESIENCGDQLCTFMFKVAHFHCIREDCNYRFTGRTHMFKHHQHHERVAGLVRDDFKRFKTSQDCLFEGCLYKGNSTHFHCLRCQFKCTDSAKVGTHRRQHMKADTLEQSGFERFRGKEDCMRENCKYREKTTSHFHCLQEGCSYTVVGLSGIEQHANKHKRSNILAQVCSTMSQEQKYKTLSHPQVHPYAPSQGRTDTYAPTFVPPLPFSTASSSPVTDDRSSMSPATMHFDPRYLQVQSTGGAMELPVSLNLAVNQQERAGVATTSLSSVPAGVGTI</sequence>
<dbReference type="SMART" id="SM00355">
    <property type="entry name" value="ZnF_C2H2"/>
    <property type="match status" value="6"/>
</dbReference>
<organism evidence="4 5">
    <name type="scientific">Ciona savignyi</name>
    <name type="common">Pacific transparent sea squirt</name>
    <dbReference type="NCBI Taxonomy" id="51511"/>
    <lineage>
        <taxon>Eukaryota</taxon>
        <taxon>Metazoa</taxon>
        <taxon>Chordata</taxon>
        <taxon>Tunicata</taxon>
        <taxon>Ascidiacea</taxon>
        <taxon>Phlebobranchia</taxon>
        <taxon>Cionidae</taxon>
        <taxon>Ciona</taxon>
    </lineage>
</organism>
<keyword evidence="5" id="KW-1185">Reference proteome</keyword>
<keyword evidence="1" id="KW-0862">Zinc</keyword>
<feature type="region of interest" description="Disordered" evidence="2">
    <location>
        <begin position="334"/>
        <end position="440"/>
    </location>
</feature>
<evidence type="ECO:0000256" key="2">
    <source>
        <dbReference type="SAM" id="MobiDB-lite"/>
    </source>
</evidence>
<name>H2ZKN0_CIOSA</name>
<dbReference type="HOGENOM" id="CLU_377193_0_0_1"/>
<dbReference type="GO" id="GO:0000981">
    <property type="term" value="F:DNA-binding transcription factor activity, RNA polymerase II-specific"/>
    <property type="evidence" value="ECO:0007669"/>
    <property type="project" value="TreeGrafter"/>
</dbReference>
<feature type="compositionally biased region" description="Polar residues" evidence="2">
    <location>
        <begin position="411"/>
        <end position="437"/>
    </location>
</feature>
<reference evidence="4" key="2">
    <citation type="submission" date="2025-08" db="UniProtKB">
        <authorList>
            <consortium name="Ensembl"/>
        </authorList>
    </citation>
    <scope>IDENTIFICATION</scope>
</reference>
<accession>H2ZKN0</accession>
<dbReference type="GO" id="GO:0045664">
    <property type="term" value="P:regulation of neuron differentiation"/>
    <property type="evidence" value="ECO:0007669"/>
    <property type="project" value="TreeGrafter"/>
</dbReference>
<dbReference type="Ensembl" id="ENSCSAVT00000018343.1">
    <property type="protein sequence ID" value="ENSCSAVP00000018146.1"/>
    <property type="gene ID" value="ENSCSAVG00000010675.1"/>
</dbReference>
<evidence type="ECO:0000256" key="1">
    <source>
        <dbReference type="PROSITE-ProRule" id="PRU00042"/>
    </source>
</evidence>
<dbReference type="InterPro" id="IPR040373">
    <property type="entry name" value="CASZ1"/>
</dbReference>
<protein>
    <recommendedName>
        <fullName evidence="3">C2H2-type domain-containing protein</fullName>
    </recommendedName>
</protein>
<dbReference type="GO" id="GO:0045944">
    <property type="term" value="P:positive regulation of transcription by RNA polymerase II"/>
    <property type="evidence" value="ECO:0007669"/>
    <property type="project" value="TreeGrafter"/>
</dbReference>
<keyword evidence="1" id="KW-0863">Zinc-finger</keyword>
<evidence type="ECO:0000259" key="3">
    <source>
        <dbReference type="PROSITE" id="PS50157"/>
    </source>
</evidence>
<dbReference type="GO" id="GO:0005634">
    <property type="term" value="C:nucleus"/>
    <property type="evidence" value="ECO:0007669"/>
    <property type="project" value="TreeGrafter"/>
</dbReference>
<evidence type="ECO:0000313" key="4">
    <source>
        <dbReference type="Ensembl" id="ENSCSAVP00000018146.1"/>
    </source>
</evidence>
<dbReference type="eggNOG" id="KOG4377">
    <property type="taxonomic scope" value="Eukaryota"/>
</dbReference>
<dbReference type="GO" id="GO:0008270">
    <property type="term" value="F:zinc ion binding"/>
    <property type="evidence" value="ECO:0007669"/>
    <property type="project" value="UniProtKB-KW"/>
</dbReference>